<evidence type="ECO:0000256" key="4">
    <source>
        <dbReference type="ARBA" id="ARBA00022722"/>
    </source>
</evidence>
<evidence type="ECO:0000256" key="1">
    <source>
        <dbReference type="ARBA" id="ARBA00001968"/>
    </source>
</evidence>
<dbReference type="PANTHER" id="PTHR22930">
    <property type="match status" value="1"/>
</dbReference>
<keyword evidence="6" id="KW-0378">Hydrolase</keyword>
<gene>
    <name evidence="10" type="primary">LOC125777145</name>
</gene>
<comment type="cofactor">
    <cofactor evidence="1">
        <name>a divalent metal cation</name>
        <dbReference type="ChEBI" id="CHEBI:60240"/>
    </cofactor>
</comment>
<dbReference type="InterPro" id="IPR027806">
    <property type="entry name" value="HARBI1_dom"/>
</dbReference>
<keyword evidence="7" id="KW-0539">Nucleus</keyword>
<evidence type="ECO:0000256" key="2">
    <source>
        <dbReference type="ARBA" id="ARBA00004123"/>
    </source>
</evidence>
<evidence type="ECO:0000256" key="5">
    <source>
        <dbReference type="ARBA" id="ARBA00022723"/>
    </source>
</evidence>
<dbReference type="GeneID" id="125777145"/>
<accession>A0ABM3JDP5</accession>
<evidence type="ECO:0000256" key="6">
    <source>
        <dbReference type="ARBA" id="ARBA00022801"/>
    </source>
</evidence>
<evidence type="ECO:0000259" key="8">
    <source>
        <dbReference type="Pfam" id="PF13359"/>
    </source>
</evidence>
<comment type="subcellular location">
    <subcellularLocation>
        <location evidence="2">Nucleus</location>
    </subcellularLocation>
</comment>
<dbReference type="InterPro" id="IPR045249">
    <property type="entry name" value="HARBI1-like"/>
</dbReference>
<proteinExistence type="inferred from homology"/>
<comment type="similarity">
    <text evidence="3">Belongs to the HARBI1 family.</text>
</comment>
<dbReference type="RefSeq" id="XP_049307350.1">
    <property type="nucleotide sequence ID" value="XM_049451393.1"/>
</dbReference>
<keyword evidence="9" id="KW-1185">Reference proteome</keyword>
<protein>
    <submittedName>
        <fullName evidence="10">Nuclease HARBI1</fullName>
    </submittedName>
</protein>
<evidence type="ECO:0000256" key="3">
    <source>
        <dbReference type="ARBA" id="ARBA00006958"/>
    </source>
</evidence>
<keyword evidence="4" id="KW-0540">Nuclease</keyword>
<organism evidence="9 10">
    <name type="scientific">Bactrocera dorsalis</name>
    <name type="common">Oriental fruit fly</name>
    <name type="synonym">Dacus dorsalis</name>
    <dbReference type="NCBI Taxonomy" id="27457"/>
    <lineage>
        <taxon>Eukaryota</taxon>
        <taxon>Metazoa</taxon>
        <taxon>Ecdysozoa</taxon>
        <taxon>Arthropoda</taxon>
        <taxon>Hexapoda</taxon>
        <taxon>Insecta</taxon>
        <taxon>Pterygota</taxon>
        <taxon>Neoptera</taxon>
        <taxon>Endopterygota</taxon>
        <taxon>Diptera</taxon>
        <taxon>Brachycera</taxon>
        <taxon>Muscomorpha</taxon>
        <taxon>Tephritoidea</taxon>
        <taxon>Tephritidae</taxon>
        <taxon>Bactrocera</taxon>
        <taxon>Bactrocera</taxon>
    </lineage>
</organism>
<evidence type="ECO:0000256" key="7">
    <source>
        <dbReference type="ARBA" id="ARBA00023242"/>
    </source>
</evidence>
<evidence type="ECO:0000313" key="10">
    <source>
        <dbReference type="RefSeq" id="XP_049307350.1"/>
    </source>
</evidence>
<feature type="domain" description="DDE Tnp4" evidence="8">
    <location>
        <begin position="149"/>
        <end position="302"/>
    </location>
</feature>
<sequence length="351" mass="40273">MAADIAILLMMEEEQQHSLKRRILRDKSNPLELPESTFIAQYRLNKEAFVMVLDKIQPRLRSSTIPAVLQLAATLRFVAEGPYQRSVGNDANISMARSTISEVLTRVIKTLKHSICHQWIQLAMGASEKQHSKDYFYNKYRIPGIIGCIDGTHIKVIKPSTDEDLYFNRKGFFSMNAMIVCDSNMTIRAVDARYPGSRHDAFVWSISTVRQHFPREFEIGDRTSRLLGDSRYGIEPFLLTPYRDPEYGSLHNTFNRAHSSARNVIERTIGLLKSRFRSLQGTLQYSPQKVVKIVNVCCALHNICRCYNIECPNIETITVSIEVYEENSEILSHNRMQNEGQRIRNEIANAL</sequence>
<dbReference type="Proteomes" id="UP001652620">
    <property type="component" value="Chromosome 3"/>
</dbReference>
<keyword evidence="5" id="KW-0479">Metal-binding</keyword>
<evidence type="ECO:0000313" key="9">
    <source>
        <dbReference type="Proteomes" id="UP001652620"/>
    </source>
</evidence>
<dbReference type="PANTHER" id="PTHR22930:SF289">
    <property type="entry name" value="DDE TNP4 DOMAIN-CONTAINING PROTEIN-RELATED"/>
    <property type="match status" value="1"/>
</dbReference>
<reference evidence="10" key="1">
    <citation type="submission" date="2025-08" db="UniProtKB">
        <authorList>
            <consortium name="RefSeq"/>
        </authorList>
    </citation>
    <scope>IDENTIFICATION</scope>
    <source>
        <tissue evidence="10">Adult</tissue>
    </source>
</reference>
<name>A0ABM3JDP5_BACDO</name>
<dbReference type="Pfam" id="PF13359">
    <property type="entry name" value="DDE_Tnp_4"/>
    <property type="match status" value="1"/>
</dbReference>